<dbReference type="Gene3D" id="3.30.40.10">
    <property type="entry name" value="Zinc/RING finger domain, C3HC4 (zinc finger)"/>
    <property type="match status" value="1"/>
</dbReference>
<protein>
    <recommendedName>
        <fullName evidence="6">RING-type domain-containing protein</fullName>
    </recommendedName>
</protein>
<evidence type="ECO:0000313" key="7">
    <source>
        <dbReference type="EMBL" id="GAU27132.1"/>
    </source>
</evidence>
<evidence type="ECO:0000313" key="8">
    <source>
        <dbReference type="Proteomes" id="UP000242715"/>
    </source>
</evidence>
<dbReference type="InterPro" id="IPR017907">
    <property type="entry name" value="Znf_RING_CS"/>
</dbReference>
<accession>A0A2Z6MPL7</accession>
<dbReference type="InterPro" id="IPR001841">
    <property type="entry name" value="Znf_RING"/>
</dbReference>
<keyword evidence="2 4" id="KW-0863">Zinc-finger</keyword>
<evidence type="ECO:0000256" key="3">
    <source>
        <dbReference type="ARBA" id="ARBA00022833"/>
    </source>
</evidence>
<evidence type="ECO:0000256" key="4">
    <source>
        <dbReference type="PROSITE-ProRule" id="PRU00175"/>
    </source>
</evidence>
<dbReference type="InterPro" id="IPR044592">
    <property type="entry name" value="RING1A/B"/>
</dbReference>
<sequence length="349" mass="39720">MECLHRFCRECIDKSMRLGNNECPACRTHCASRRSLRDDPNYDALIAVLYPNIEKYEEEELEFREEEKNRNKQIQASIAKVFQRQSEALGKKRKDTPSSSSFVTRSQRNQRNVQSRRQSQATDVQGSENDENGNNERDSSSGDERGTERQRKRKRWTRVRPSQPSSSLASPDGGSVESDTDINRENRGTSRQVTKPRKLTWGRGGFRSNTRYGSGGGSNSKSSRSGRMSRLVDYLKNLDENTAEFEVHLMFISPDKETTPSLEKLHLSCRPTLSVKNLYEYVASQTPLKAEEVEILAVKGCSGVNRDKSTDENSLLDCDELTSLVIDPQKDELEVLQAHETILAYKRKV</sequence>
<proteinExistence type="predicted"/>
<feature type="region of interest" description="Disordered" evidence="5">
    <location>
        <begin position="86"/>
        <end position="227"/>
    </location>
</feature>
<dbReference type="InterPro" id="IPR013083">
    <property type="entry name" value="Znf_RING/FYVE/PHD"/>
</dbReference>
<evidence type="ECO:0000256" key="1">
    <source>
        <dbReference type="ARBA" id="ARBA00022723"/>
    </source>
</evidence>
<dbReference type="PROSITE" id="PS50089">
    <property type="entry name" value="ZF_RING_2"/>
    <property type="match status" value="1"/>
</dbReference>
<evidence type="ECO:0000256" key="2">
    <source>
        <dbReference type="ARBA" id="ARBA00022771"/>
    </source>
</evidence>
<reference evidence="8" key="1">
    <citation type="journal article" date="2017" name="Front. Plant Sci.">
        <title>Climate Clever Clovers: New Paradigm to Reduce the Environmental Footprint of Ruminants by Breeding Low Methanogenic Forages Utilizing Haplotype Variation.</title>
        <authorList>
            <person name="Kaur P."/>
            <person name="Appels R."/>
            <person name="Bayer P.E."/>
            <person name="Keeble-Gagnere G."/>
            <person name="Wang J."/>
            <person name="Hirakawa H."/>
            <person name="Shirasawa K."/>
            <person name="Vercoe P."/>
            <person name="Stefanova K."/>
            <person name="Durmic Z."/>
            <person name="Nichols P."/>
            <person name="Revell C."/>
            <person name="Isobe S.N."/>
            <person name="Edwards D."/>
            <person name="Erskine W."/>
        </authorList>
    </citation>
    <scope>NUCLEOTIDE SEQUENCE [LARGE SCALE GENOMIC DNA]</scope>
    <source>
        <strain evidence="8">cv. Daliak</strain>
    </source>
</reference>
<dbReference type="PROSITE" id="PS00518">
    <property type="entry name" value="ZF_RING_1"/>
    <property type="match status" value="1"/>
</dbReference>
<feature type="domain" description="RING-type" evidence="6">
    <location>
        <begin position="1"/>
        <end position="27"/>
    </location>
</feature>
<dbReference type="PANTHER" id="PTHR46537">
    <property type="entry name" value="OS11G0578200 PROTEIN"/>
    <property type="match status" value="1"/>
</dbReference>
<dbReference type="GO" id="GO:0008270">
    <property type="term" value="F:zinc ion binding"/>
    <property type="evidence" value="ECO:0007669"/>
    <property type="project" value="UniProtKB-KW"/>
</dbReference>
<dbReference type="Pfam" id="PF13923">
    <property type="entry name" value="zf-C3HC4_2"/>
    <property type="match status" value="1"/>
</dbReference>
<name>A0A2Z6MPL7_TRISU</name>
<evidence type="ECO:0000259" key="6">
    <source>
        <dbReference type="PROSITE" id="PS50089"/>
    </source>
</evidence>
<keyword evidence="3" id="KW-0862">Zinc</keyword>
<dbReference type="SUPFAM" id="SSF57850">
    <property type="entry name" value="RING/U-box"/>
    <property type="match status" value="1"/>
</dbReference>
<feature type="compositionally biased region" description="Basic and acidic residues" evidence="5">
    <location>
        <begin position="134"/>
        <end position="149"/>
    </location>
</feature>
<dbReference type="CDD" id="cd16531">
    <property type="entry name" value="RING-HC_RING1-like"/>
    <property type="match status" value="1"/>
</dbReference>
<gene>
    <name evidence="7" type="ORF">TSUD_104410</name>
</gene>
<dbReference type="EMBL" id="DF973347">
    <property type="protein sequence ID" value="GAU27132.1"/>
    <property type="molecule type" value="Genomic_DNA"/>
</dbReference>
<dbReference type="AlphaFoldDB" id="A0A2Z6MPL7"/>
<organism evidence="7 8">
    <name type="scientific">Trifolium subterraneum</name>
    <name type="common">Subterranean clover</name>
    <dbReference type="NCBI Taxonomy" id="3900"/>
    <lineage>
        <taxon>Eukaryota</taxon>
        <taxon>Viridiplantae</taxon>
        <taxon>Streptophyta</taxon>
        <taxon>Embryophyta</taxon>
        <taxon>Tracheophyta</taxon>
        <taxon>Spermatophyta</taxon>
        <taxon>Magnoliopsida</taxon>
        <taxon>eudicotyledons</taxon>
        <taxon>Gunneridae</taxon>
        <taxon>Pentapetalae</taxon>
        <taxon>rosids</taxon>
        <taxon>fabids</taxon>
        <taxon>Fabales</taxon>
        <taxon>Fabaceae</taxon>
        <taxon>Papilionoideae</taxon>
        <taxon>50 kb inversion clade</taxon>
        <taxon>NPAAA clade</taxon>
        <taxon>Hologalegina</taxon>
        <taxon>IRL clade</taxon>
        <taxon>Trifolieae</taxon>
        <taxon>Trifolium</taxon>
    </lineage>
</organism>
<feature type="compositionally biased region" description="Low complexity" evidence="5">
    <location>
        <begin position="105"/>
        <end position="120"/>
    </location>
</feature>
<evidence type="ECO:0000256" key="5">
    <source>
        <dbReference type="SAM" id="MobiDB-lite"/>
    </source>
</evidence>
<dbReference type="Proteomes" id="UP000242715">
    <property type="component" value="Unassembled WGS sequence"/>
</dbReference>
<keyword evidence="1" id="KW-0479">Metal-binding</keyword>
<keyword evidence="8" id="KW-1185">Reference proteome</keyword>
<dbReference type="PANTHER" id="PTHR46537:SF1">
    <property type="entry name" value="E3 UBIQUITIN-PROTEIN LIGASE RING1B-RELATED"/>
    <property type="match status" value="1"/>
</dbReference>